<protein>
    <submittedName>
        <fullName evidence="1">Uncharacterized protein</fullName>
    </submittedName>
</protein>
<accession>A0A5C2RT26</accession>
<keyword evidence="2" id="KW-1185">Reference proteome</keyword>
<evidence type="ECO:0000313" key="1">
    <source>
        <dbReference type="EMBL" id="RPD53675.1"/>
    </source>
</evidence>
<reference evidence="1" key="1">
    <citation type="journal article" date="2018" name="Genome Biol. Evol.">
        <title>Genomics and development of Lentinus tigrinus, a white-rot wood-decaying mushroom with dimorphic fruiting bodies.</title>
        <authorList>
            <person name="Wu B."/>
            <person name="Xu Z."/>
            <person name="Knudson A."/>
            <person name="Carlson A."/>
            <person name="Chen N."/>
            <person name="Kovaka S."/>
            <person name="LaButti K."/>
            <person name="Lipzen A."/>
            <person name="Pennachio C."/>
            <person name="Riley R."/>
            <person name="Schakwitz W."/>
            <person name="Umezawa K."/>
            <person name="Ohm R.A."/>
            <person name="Grigoriev I.V."/>
            <person name="Nagy L.G."/>
            <person name="Gibbons J."/>
            <person name="Hibbett D."/>
        </authorList>
    </citation>
    <scope>NUCLEOTIDE SEQUENCE [LARGE SCALE GENOMIC DNA]</scope>
    <source>
        <strain evidence="1">ALCF2SS1-6</strain>
    </source>
</reference>
<evidence type="ECO:0000313" key="2">
    <source>
        <dbReference type="Proteomes" id="UP000313359"/>
    </source>
</evidence>
<dbReference type="EMBL" id="ML122317">
    <property type="protein sequence ID" value="RPD53675.1"/>
    <property type="molecule type" value="Genomic_DNA"/>
</dbReference>
<dbReference type="AlphaFoldDB" id="A0A5C2RT26"/>
<organism evidence="1 2">
    <name type="scientific">Lentinus tigrinus ALCF2SS1-6</name>
    <dbReference type="NCBI Taxonomy" id="1328759"/>
    <lineage>
        <taxon>Eukaryota</taxon>
        <taxon>Fungi</taxon>
        <taxon>Dikarya</taxon>
        <taxon>Basidiomycota</taxon>
        <taxon>Agaricomycotina</taxon>
        <taxon>Agaricomycetes</taxon>
        <taxon>Polyporales</taxon>
        <taxon>Polyporaceae</taxon>
        <taxon>Lentinus</taxon>
    </lineage>
</organism>
<proteinExistence type="predicted"/>
<sequence length="147" mass="17047">MMVVSNRGAEVRCARQRRARERPARLFLPLPLRTRRHRRHEHPEHARQMTNVSDVLEPRESRCWYLSPTPLTLSLAPPLRLSSKIFPPFFGTLACYRLHRYDVRTACPTWHRGGAILGRARWKHVRMRAEQATWAQTSAATTGDAQA</sequence>
<gene>
    <name evidence="1" type="ORF">L227DRAFT_381277</name>
</gene>
<dbReference type="Proteomes" id="UP000313359">
    <property type="component" value="Unassembled WGS sequence"/>
</dbReference>
<name>A0A5C2RT26_9APHY</name>